<dbReference type="Proteomes" id="UP001250656">
    <property type="component" value="Unassembled WGS sequence"/>
</dbReference>
<protein>
    <submittedName>
        <fullName evidence="1">Transaldolase</fullName>
    </submittedName>
</protein>
<accession>A0ABU3LAU2</accession>
<dbReference type="EMBL" id="JAVTTP010000001">
    <property type="protein sequence ID" value="MDT7830319.1"/>
    <property type="molecule type" value="Genomic_DNA"/>
</dbReference>
<dbReference type="Gene3D" id="3.40.30.10">
    <property type="entry name" value="Glutaredoxin"/>
    <property type="match status" value="1"/>
</dbReference>
<comment type="caution">
    <text evidence="1">The sequence shown here is derived from an EMBL/GenBank/DDBJ whole genome shotgun (WGS) entry which is preliminary data.</text>
</comment>
<proteinExistence type="predicted"/>
<evidence type="ECO:0000313" key="2">
    <source>
        <dbReference type="Proteomes" id="UP001250656"/>
    </source>
</evidence>
<dbReference type="RefSeq" id="WP_314016566.1">
    <property type="nucleotide sequence ID" value="NZ_JAVTTP010000001.1"/>
</dbReference>
<dbReference type="InterPro" id="IPR036249">
    <property type="entry name" value="Thioredoxin-like_sf"/>
</dbReference>
<sequence>MNKTFFIFFLGVLVGCGKGEKISPNAFFAGEIVNPTSEYVVLYKGDVALDSAKLDKQNRFAITIDSVVEGLYHFNHEPELQYVYFEKGDSLMMRLNTLYFDESLVYWGRGEEINNFLLELFLANEEEAEIVRSYYKLETEDFVHKIDSLKQTRLDALAALKDGIDLSEKKEKIAKASVVYTYNTYKEKYPFKHKKYTGENVIDDLPESFYDYRANLTFDDSDLTYLRPYYNFMNNHMGNLSYMTCTHDCALKEGTARNPLHFNVHKLQLIDSLVKEKELKDNLFRHVAFNYLLSTNDVGENNSKFIERLHQLSDNNRHMQEIDVLYQGINNIQPDKKIPDVTVSDRDGNIISLPEIAGNNKTVFYFWSGTNRSHFDYMNQRISLLVDKNPDYRFVGINIRTPESVWKGLLETTDLDQEMQYRATDFGTLTKSLVINRLNKCIITDNGLIVDAFADVYGSF</sequence>
<reference evidence="1 2" key="1">
    <citation type="submission" date="2023-09" db="EMBL/GenBank/DDBJ databases">
        <title>Novel taxa isolated from Blanes Bay.</title>
        <authorList>
            <person name="Rey-Velasco X."/>
            <person name="Lucena T."/>
        </authorList>
    </citation>
    <scope>NUCLEOTIDE SEQUENCE [LARGE SCALE GENOMIC DNA]</scope>
    <source>
        <strain evidence="1 2">S334</strain>
    </source>
</reference>
<gene>
    <name evidence="1" type="ORF">RQM65_16745</name>
</gene>
<keyword evidence="2" id="KW-1185">Reference proteome</keyword>
<dbReference type="PROSITE" id="PS51257">
    <property type="entry name" value="PROKAR_LIPOPROTEIN"/>
    <property type="match status" value="1"/>
</dbReference>
<evidence type="ECO:0000313" key="1">
    <source>
        <dbReference type="EMBL" id="MDT7830319.1"/>
    </source>
</evidence>
<dbReference type="SUPFAM" id="SSF52833">
    <property type="entry name" value="Thioredoxin-like"/>
    <property type="match status" value="1"/>
</dbReference>
<name>A0ABU3LAU2_9FLAO</name>
<organism evidence="1 2">
    <name type="scientific">Pricia mediterranea</name>
    <dbReference type="NCBI Taxonomy" id="3076079"/>
    <lineage>
        <taxon>Bacteria</taxon>
        <taxon>Pseudomonadati</taxon>
        <taxon>Bacteroidota</taxon>
        <taxon>Flavobacteriia</taxon>
        <taxon>Flavobacteriales</taxon>
        <taxon>Flavobacteriaceae</taxon>
        <taxon>Pricia</taxon>
    </lineage>
</organism>